<dbReference type="EMBL" id="AFLV02000049">
    <property type="protein sequence ID" value="EKR64260.1"/>
    <property type="molecule type" value="Genomic_DNA"/>
</dbReference>
<accession>A0A828Z2R6</accession>
<proteinExistence type="predicted"/>
<protein>
    <submittedName>
        <fullName evidence="1">Uncharacterized protein</fullName>
    </submittedName>
</protein>
<name>A0A828Z2R6_9LEPT</name>
<dbReference type="Proteomes" id="UP000001338">
    <property type="component" value="Unassembled WGS sequence"/>
</dbReference>
<dbReference type="AlphaFoldDB" id="A0A828Z2R6"/>
<comment type="caution">
    <text evidence="1">The sequence shown here is derived from an EMBL/GenBank/DDBJ whole genome shotgun (WGS) entry which is preliminary data.</text>
</comment>
<evidence type="ECO:0000313" key="1">
    <source>
        <dbReference type="EMBL" id="EKR64260.1"/>
    </source>
</evidence>
<gene>
    <name evidence="1" type="ORF">LEP1GSC036_3858</name>
</gene>
<evidence type="ECO:0000313" key="2">
    <source>
        <dbReference type="Proteomes" id="UP000001338"/>
    </source>
</evidence>
<reference evidence="1 2" key="1">
    <citation type="submission" date="2012-10" db="EMBL/GenBank/DDBJ databases">
        <authorList>
            <person name="Harkins D.M."/>
            <person name="Durkin A.S."/>
            <person name="Brinkac L.M."/>
            <person name="Haft D.H."/>
            <person name="Selengut J.D."/>
            <person name="Sanka R."/>
            <person name="DePew J."/>
            <person name="Purushe J."/>
            <person name="Whelen A.C."/>
            <person name="Vinetz J.M."/>
            <person name="Sutton G.G."/>
            <person name="Nierman W.C."/>
            <person name="Fouts D.E."/>
        </authorList>
    </citation>
    <scope>NUCLEOTIDE SEQUENCE [LARGE SCALE GENOMIC DNA]</scope>
    <source>
        <strain evidence="1 2">2006001853</strain>
    </source>
</reference>
<organism evidence="1 2">
    <name type="scientific">Leptospira weilii str. 2006001853</name>
    <dbReference type="NCBI Taxonomy" id="1001589"/>
    <lineage>
        <taxon>Bacteria</taxon>
        <taxon>Pseudomonadati</taxon>
        <taxon>Spirochaetota</taxon>
        <taxon>Spirochaetia</taxon>
        <taxon>Leptospirales</taxon>
        <taxon>Leptospiraceae</taxon>
        <taxon>Leptospira</taxon>
    </lineage>
</organism>
<sequence>MNFVNLFLKCGTYNKSQFYGQILKVELLLLENSFSFSYAELTLNKVMRDRKISPKVQKQIQDNPFRFVTCNPL</sequence>